<gene>
    <name evidence="7" type="ORF">XA68_16962</name>
</gene>
<sequence length="960" mass="106632">MKCLSLLAVLLALSPDSSFAAPEGSVKKEYEPRYVFRGERLPKSGVRDPAFLMEHGDGLKSRGYEKLEWRGKPLNLDQLDKLQKKWKLSNKEFKAARPLTVEEFRKGCSLSEHFDFIKDTPKYTQYISTAVDPRVASRYARLDDRFSANLEDGVVYKIAVDGKMIHLQDSLSVKVLSPEKVEFTVPGHIPASQIEGWWMMKPSELKLLSEEALEKMYKGMKDGSHPGFIKNKYFKPEKYLVESVNRDSGAQYQLAGFPDHVSKRRQAKYAQFQDQEVEANLKMFRKKVSKPSSKFGFGKKSMDHAAKPVEMPCGSGGKAKRASLCVPEREKKRLLDDIETEEATISEDWTARILGSDEKEVAKMVEAEAKADDLLLPVTGKAGEQVSPGEGVVGSKPAGKGPGVETSVEAISEKELESLTIKMADEEFARLLAQHRLTEMTRKVGLTAKQLAAKLRGYSSLNGSFKKALKSLGKGALTVGALGYYVHDVIQVFKDTSSTGFDIVEVGTSIVPFLGCATQAANDVYKGTFDTLDAIDKRVCLFGDALLWSGNPIAMVFGVLIHLGRFLVKSWLPSLDDELKKNSKMLEMASNVEPLRKHRNQQWALHKAIATEQLASHNFSIHLKGMFEMQTASLLFSLSQARGAVNASQVLVQKASPGTVLELPSDARKTLYETCSKIALNKKELGETVTALAQATMNQTSFDDTFFSDFSKRLNVVNNRERGAFSGRNYATDDQVKRNFAQVRKSSLRKGQKRIEYIINQHLVQLHVPNCAPNQQDSAPKTLGEEADEEEMENAAVYLEQCTGPEFCPDHKAGKRVKAAKTLLTNRCQLLVTTCVNPSHYCGGADDNDSAKKSATLKCLAKKLRQDVGDPTRNLGKASQPEEVGESEPEEEWEEFPHPSLIHLPPGWEHSDSSRHEQHEASLDRGYHDPPTWLSPSLVNFLSRRKGYSASRGGLEGITS</sequence>
<feature type="compositionally biased region" description="Acidic residues" evidence="5">
    <location>
        <begin position="883"/>
        <end position="894"/>
    </location>
</feature>
<feature type="compositionally biased region" description="Basic and acidic residues" evidence="5">
    <location>
        <begin position="909"/>
        <end position="928"/>
    </location>
</feature>
<evidence type="ECO:0000313" key="7">
    <source>
        <dbReference type="EMBL" id="PFH56163.1"/>
    </source>
</evidence>
<evidence type="ECO:0000256" key="5">
    <source>
        <dbReference type="SAM" id="MobiDB-lite"/>
    </source>
</evidence>
<feature type="region of interest" description="Disordered" evidence="5">
    <location>
        <begin position="385"/>
        <end position="407"/>
    </location>
</feature>
<feature type="region of interest" description="Disordered" evidence="5">
    <location>
        <begin position="869"/>
        <end position="932"/>
    </location>
</feature>
<name>A0A2A9P5L1_OPHUN</name>
<evidence type="ECO:0000256" key="2">
    <source>
        <dbReference type="ARBA" id="ARBA00022729"/>
    </source>
</evidence>
<protein>
    <submittedName>
        <fullName evidence="7">Enterotoxin</fullName>
    </submittedName>
</protein>
<evidence type="ECO:0000313" key="8">
    <source>
        <dbReference type="Proteomes" id="UP000037136"/>
    </source>
</evidence>
<accession>A0A2A9P5L1</accession>
<feature type="chain" id="PRO_5012066547" evidence="6">
    <location>
        <begin position="21"/>
        <end position="960"/>
    </location>
</feature>
<dbReference type="InterPro" id="IPR001144">
    <property type="entry name" value="Enterotoxin_A"/>
</dbReference>
<dbReference type="Pfam" id="PF01375">
    <property type="entry name" value="Enterotoxin_a"/>
    <property type="match status" value="1"/>
</dbReference>
<dbReference type="SUPFAM" id="SSF56399">
    <property type="entry name" value="ADP-ribosylation"/>
    <property type="match status" value="1"/>
</dbReference>
<feature type="signal peptide" evidence="6">
    <location>
        <begin position="1"/>
        <end position="20"/>
    </location>
</feature>
<keyword evidence="4" id="KW-1015">Disulfide bond</keyword>
<evidence type="ECO:0000256" key="3">
    <source>
        <dbReference type="ARBA" id="ARBA00023026"/>
    </source>
</evidence>
<dbReference type="STRING" id="268505.A0A2A9P5L1"/>
<dbReference type="Gene3D" id="3.90.210.10">
    <property type="entry name" value="Heat-Labile Enterotoxin, subunit A"/>
    <property type="match status" value="1"/>
</dbReference>
<dbReference type="AlphaFoldDB" id="A0A2A9P5L1"/>
<reference evidence="7 8" key="1">
    <citation type="journal article" date="2015" name="BMC Genomics">
        <title>Gene expression during zombie ant biting behavior reflects the complexity underlying fungal parasitic behavioral manipulation.</title>
        <authorList>
            <person name="de Bekker C."/>
            <person name="Ohm R.A."/>
            <person name="Loreto R.G."/>
            <person name="Sebastian A."/>
            <person name="Albert I."/>
            <person name="Merrow M."/>
            <person name="Brachmann A."/>
            <person name="Hughes D.P."/>
        </authorList>
    </citation>
    <scope>NUCLEOTIDE SEQUENCE [LARGE SCALE GENOMIC DNA]</scope>
    <source>
        <strain evidence="7 8">SC16a</strain>
    </source>
</reference>
<proteinExistence type="predicted"/>
<dbReference type="EMBL" id="LAZP02000644">
    <property type="protein sequence ID" value="PFH56163.1"/>
    <property type="molecule type" value="Genomic_DNA"/>
</dbReference>
<comment type="caution">
    <text evidence="7">The sequence shown here is derived from an EMBL/GenBank/DDBJ whole genome shotgun (WGS) entry which is preliminary data.</text>
</comment>
<dbReference type="Proteomes" id="UP000037136">
    <property type="component" value="Unassembled WGS sequence"/>
</dbReference>
<evidence type="ECO:0000256" key="6">
    <source>
        <dbReference type="SAM" id="SignalP"/>
    </source>
</evidence>
<dbReference type="OrthoDB" id="4928190at2759"/>
<reference evidence="7 8" key="2">
    <citation type="journal article" date="2017" name="Sci. Rep.">
        <title>Ant-infecting Ophiocordyceps genomes reveal a high diversity of potential behavioral manipulation genes and a possible major role for enterotoxins.</title>
        <authorList>
            <person name="de Bekker C."/>
            <person name="Ohm R.A."/>
            <person name="Evans H.C."/>
            <person name="Brachmann A."/>
            <person name="Hughes D.P."/>
        </authorList>
    </citation>
    <scope>NUCLEOTIDE SEQUENCE [LARGE SCALE GENOMIC DNA]</scope>
    <source>
        <strain evidence="7 8">SC16a</strain>
    </source>
</reference>
<organism evidence="7 8">
    <name type="scientific">Ophiocordyceps unilateralis</name>
    <name type="common">Zombie-ant fungus</name>
    <name type="synonym">Torrubia unilateralis</name>
    <dbReference type="NCBI Taxonomy" id="268505"/>
    <lineage>
        <taxon>Eukaryota</taxon>
        <taxon>Fungi</taxon>
        <taxon>Dikarya</taxon>
        <taxon>Ascomycota</taxon>
        <taxon>Pezizomycotina</taxon>
        <taxon>Sordariomycetes</taxon>
        <taxon>Hypocreomycetidae</taxon>
        <taxon>Hypocreales</taxon>
        <taxon>Ophiocordycipitaceae</taxon>
        <taxon>Ophiocordyceps</taxon>
    </lineage>
</organism>
<keyword evidence="3" id="KW-0843">Virulence</keyword>
<evidence type="ECO:0000256" key="4">
    <source>
        <dbReference type="ARBA" id="ARBA00023157"/>
    </source>
</evidence>
<dbReference type="GO" id="GO:0090729">
    <property type="term" value="F:toxin activity"/>
    <property type="evidence" value="ECO:0007669"/>
    <property type="project" value="UniProtKB-KW"/>
</dbReference>
<evidence type="ECO:0000256" key="1">
    <source>
        <dbReference type="ARBA" id="ARBA00022656"/>
    </source>
</evidence>
<keyword evidence="8" id="KW-1185">Reference proteome</keyword>
<keyword evidence="2 6" id="KW-0732">Signal</keyword>
<keyword evidence="1" id="KW-0800">Toxin</keyword>